<dbReference type="GO" id="GO:0005337">
    <property type="term" value="F:nucleoside transmembrane transporter activity"/>
    <property type="evidence" value="ECO:0007669"/>
    <property type="project" value="InterPro"/>
</dbReference>
<protein>
    <submittedName>
        <fullName evidence="9">Equilibrative nucleoside transporter 1</fullName>
    </submittedName>
</protein>
<keyword evidence="6 8" id="KW-0472">Membrane</keyword>
<dbReference type="Pfam" id="PF01733">
    <property type="entry name" value="Nucleoside_tran"/>
    <property type="match status" value="2"/>
</dbReference>
<evidence type="ECO:0000313" key="10">
    <source>
        <dbReference type="Proteomes" id="UP000008909"/>
    </source>
</evidence>
<evidence type="ECO:0000313" key="9">
    <source>
        <dbReference type="EMBL" id="GAA51650.1"/>
    </source>
</evidence>
<dbReference type="EMBL" id="DF143181">
    <property type="protein sequence ID" value="GAA51650.1"/>
    <property type="molecule type" value="Genomic_DNA"/>
</dbReference>
<gene>
    <name evidence="9" type="ORF">CLF_106549</name>
</gene>
<dbReference type="Proteomes" id="UP000008909">
    <property type="component" value="Unassembled WGS sequence"/>
</dbReference>
<reference key="2">
    <citation type="submission" date="2011-10" db="EMBL/GenBank/DDBJ databases">
        <title>The genome and transcriptome sequence of Clonorchis sinensis provide insights into the carcinogenic liver fluke.</title>
        <authorList>
            <person name="Wang X."/>
            <person name="Huang Y."/>
            <person name="Chen W."/>
            <person name="Liu H."/>
            <person name="Guo L."/>
            <person name="Chen Y."/>
            <person name="Luo F."/>
            <person name="Zhou W."/>
            <person name="Sun J."/>
            <person name="Mao Q."/>
            <person name="Liang P."/>
            <person name="Zhou C."/>
            <person name="Tian Y."/>
            <person name="Men J."/>
            <person name="Lv X."/>
            <person name="Huang L."/>
            <person name="Zhou J."/>
            <person name="Hu Y."/>
            <person name="Li R."/>
            <person name="Zhang F."/>
            <person name="Lei H."/>
            <person name="Li X."/>
            <person name="Hu X."/>
            <person name="Liang C."/>
            <person name="Xu J."/>
            <person name="Wu Z."/>
            <person name="Yu X."/>
        </authorList>
    </citation>
    <scope>NUCLEOTIDE SEQUENCE</scope>
    <source>
        <strain>Henan</strain>
    </source>
</reference>
<feature type="transmembrane region" description="Helical" evidence="8">
    <location>
        <begin position="367"/>
        <end position="388"/>
    </location>
</feature>
<feature type="region of interest" description="Disordered" evidence="7">
    <location>
        <begin position="286"/>
        <end position="306"/>
    </location>
</feature>
<feature type="transmembrane region" description="Helical" evidence="8">
    <location>
        <begin position="507"/>
        <end position="526"/>
    </location>
</feature>
<feature type="transmembrane region" description="Helical" evidence="8">
    <location>
        <begin position="441"/>
        <end position="460"/>
    </location>
</feature>
<evidence type="ECO:0000256" key="5">
    <source>
        <dbReference type="ARBA" id="ARBA00022989"/>
    </source>
</evidence>
<accession>G7YFB7</accession>
<keyword evidence="5 8" id="KW-1133">Transmembrane helix</keyword>
<evidence type="ECO:0000256" key="1">
    <source>
        <dbReference type="ARBA" id="ARBA00004141"/>
    </source>
</evidence>
<evidence type="ECO:0000256" key="8">
    <source>
        <dbReference type="SAM" id="Phobius"/>
    </source>
</evidence>
<feature type="transmembrane region" description="Helical" evidence="8">
    <location>
        <begin position="205"/>
        <end position="230"/>
    </location>
</feature>
<feature type="transmembrane region" description="Helical" evidence="8">
    <location>
        <begin position="136"/>
        <end position="157"/>
    </location>
</feature>
<evidence type="ECO:0000256" key="4">
    <source>
        <dbReference type="ARBA" id="ARBA00022692"/>
    </source>
</evidence>
<dbReference type="PANTHER" id="PTHR10332">
    <property type="entry name" value="EQUILIBRATIVE NUCLEOSIDE TRANSPORTER"/>
    <property type="match status" value="1"/>
</dbReference>
<reference evidence="9" key="1">
    <citation type="journal article" date="2011" name="Genome Biol.">
        <title>The draft genome of the carcinogenic human liver fluke Clonorchis sinensis.</title>
        <authorList>
            <person name="Wang X."/>
            <person name="Chen W."/>
            <person name="Huang Y."/>
            <person name="Sun J."/>
            <person name="Men J."/>
            <person name="Liu H."/>
            <person name="Luo F."/>
            <person name="Guo L."/>
            <person name="Lv X."/>
            <person name="Deng C."/>
            <person name="Zhou C."/>
            <person name="Fan Y."/>
            <person name="Li X."/>
            <person name="Huang L."/>
            <person name="Hu Y."/>
            <person name="Liang C."/>
            <person name="Hu X."/>
            <person name="Xu J."/>
            <person name="Yu X."/>
        </authorList>
    </citation>
    <scope>NUCLEOTIDE SEQUENCE [LARGE SCALE GENOMIC DNA]</scope>
    <source>
        <strain evidence="9">Henan</strain>
    </source>
</reference>
<sequence length="535" mass="59917">MKRTLEGLQNTGVQVACDENLVDLKYADDIVLLFEEEKAKRFLDELTKVIPSFGMHLAPTKCTLMLVDMQSLNAPLAIQGELIESCFTFHGGNAGGDYRASFHNRIYDDRHEWLWLILIPMFSSPIKPQFSDPGIFFAITIVSVVLINCCVGIHQTLTFGMAAVLPMKYSNAVVVGSNACGTIISVVNILTKWLATVQGRTQKSIIVAAIAYFLSAIAIVITCVVTFFWLRRLRFVLHYANRSRQLCIAVPTIPSIENNEGASVTKPPPTRNDAHSSLVELRDESTTAQHLRPLSPTSPLPPTESNVERSERDALLQFSGSSGSDAVMKSGVDTLRNCFGLCCFSPPIGKRLCREYWLRYTVCFSECWHHCLSIWSVFFCSLSVFPAIQSMVKPVDPNYFIAPLWFVDVTCFLFFNLFAMLGCILCSWIQFPAPRYLWIPIWIRTLFFIPFFLFCNFGLSEPKLPVLVGNDHVYVFGTIIFAFTNGYFSSLTMMYAPRSCPPERAEVAGMLTAFFLTLGVCSGVYASRGFVCLIM</sequence>
<keyword evidence="10" id="KW-1185">Reference proteome</keyword>
<dbReference type="GO" id="GO:0005886">
    <property type="term" value="C:plasma membrane"/>
    <property type="evidence" value="ECO:0007669"/>
    <property type="project" value="TreeGrafter"/>
</dbReference>
<feature type="transmembrane region" description="Helical" evidence="8">
    <location>
        <begin position="472"/>
        <end position="495"/>
    </location>
</feature>
<feature type="transmembrane region" description="Helical" evidence="8">
    <location>
        <begin position="400"/>
        <end position="429"/>
    </location>
</feature>
<feature type="transmembrane region" description="Helical" evidence="8">
    <location>
        <begin position="169"/>
        <end position="190"/>
    </location>
</feature>
<name>G7YFB7_CLOSI</name>
<dbReference type="AlphaFoldDB" id="G7YFB7"/>
<organism evidence="9 10">
    <name type="scientific">Clonorchis sinensis</name>
    <name type="common">Chinese liver fluke</name>
    <dbReference type="NCBI Taxonomy" id="79923"/>
    <lineage>
        <taxon>Eukaryota</taxon>
        <taxon>Metazoa</taxon>
        <taxon>Spiralia</taxon>
        <taxon>Lophotrochozoa</taxon>
        <taxon>Platyhelminthes</taxon>
        <taxon>Trematoda</taxon>
        <taxon>Digenea</taxon>
        <taxon>Opisthorchiida</taxon>
        <taxon>Opisthorchiata</taxon>
        <taxon>Opisthorchiidae</taxon>
        <taxon>Clonorchis</taxon>
    </lineage>
</organism>
<keyword evidence="3" id="KW-0813">Transport</keyword>
<evidence type="ECO:0000256" key="3">
    <source>
        <dbReference type="ARBA" id="ARBA00022448"/>
    </source>
</evidence>
<dbReference type="PANTHER" id="PTHR10332:SF80">
    <property type="entry name" value="EQUILIBRATIVE NUCLEOSIDE TRANSPORTER 2, ISOFORM A"/>
    <property type="match status" value="1"/>
</dbReference>
<evidence type="ECO:0000256" key="2">
    <source>
        <dbReference type="ARBA" id="ARBA00007965"/>
    </source>
</evidence>
<evidence type="ECO:0000256" key="7">
    <source>
        <dbReference type="SAM" id="MobiDB-lite"/>
    </source>
</evidence>
<evidence type="ECO:0000256" key="6">
    <source>
        <dbReference type="ARBA" id="ARBA00023136"/>
    </source>
</evidence>
<dbReference type="InterPro" id="IPR002259">
    <property type="entry name" value="Eqnu_transpt"/>
</dbReference>
<proteinExistence type="inferred from homology"/>
<comment type="similarity">
    <text evidence="2">Belongs to the SLC29A/ENT transporter (TC 2.A.57) family.</text>
</comment>
<keyword evidence="4 8" id="KW-0812">Transmembrane</keyword>
<comment type="subcellular location">
    <subcellularLocation>
        <location evidence="1">Membrane</location>
        <topology evidence="1">Multi-pass membrane protein</topology>
    </subcellularLocation>
</comment>